<dbReference type="InterPro" id="IPR005524">
    <property type="entry name" value="DUF318"/>
</dbReference>
<dbReference type="Pfam" id="PF03773">
    <property type="entry name" value="ArsP_1"/>
    <property type="match status" value="1"/>
</dbReference>
<evidence type="ECO:0000256" key="6">
    <source>
        <dbReference type="ARBA" id="ARBA00023136"/>
    </source>
</evidence>
<accession>A0A0J9CB40</accession>
<dbReference type="RefSeq" id="WP_048929679.1">
    <property type="nucleotide sequence ID" value="NZ_KQ235877.1"/>
</dbReference>
<dbReference type="GeneID" id="93165123"/>
<reference evidence="8 9" key="1">
    <citation type="submission" date="2011-04" db="EMBL/GenBank/DDBJ databases">
        <title>The Genome Sequence of Clostridium citroniae WAL-19142.</title>
        <authorList>
            <consortium name="The Broad Institute Genome Sequencing Platform"/>
            <person name="Earl A."/>
            <person name="Ward D."/>
            <person name="Feldgarden M."/>
            <person name="Gevers D."/>
            <person name="Warren Y.A."/>
            <person name="Tyrrell K.L."/>
            <person name="Citron D.M."/>
            <person name="Goldstein E.J."/>
            <person name="Daigneault M."/>
            <person name="Allen-Vercoe E."/>
            <person name="Young S.K."/>
            <person name="Zeng Q."/>
            <person name="Gargeya S."/>
            <person name="Fitzgerald M."/>
            <person name="Haas B."/>
            <person name="Abouelleil A."/>
            <person name="Alvarado L."/>
            <person name="Arachchi H.M."/>
            <person name="Berlin A."/>
            <person name="Brown A."/>
            <person name="Chapman S.B."/>
            <person name="Chen Z."/>
            <person name="Dunbar C."/>
            <person name="Freedman E."/>
            <person name="Gearin G."/>
            <person name="Gellesch M."/>
            <person name="Goldberg J."/>
            <person name="Griggs A."/>
            <person name="Gujja S."/>
            <person name="Heilman E.R."/>
            <person name="Heiman D."/>
            <person name="Howarth C."/>
            <person name="Larson L."/>
            <person name="Lui A."/>
            <person name="MacDonald P.J."/>
            <person name="Mehta T."/>
            <person name="Montmayeur A."/>
            <person name="Murphy C."/>
            <person name="Neiman D."/>
            <person name="Pearson M."/>
            <person name="Priest M."/>
            <person name="Roberts A."/>
            <person name="Saif S."/>
            <person name="Shea T."/>
            <person name="Shenoy N."/>
            <person name="Sisk P."/>
            <person name="Stolte C."/>
            <person name="Sykes S."/>
            <person name="White J."/>
            <person name="Yandava C."/>
            <person name="Wortman J."/>
            <person name="Nusbaum C."/>
            <person name="Birren B."/>
        </authorList>
    </citation>
    <scope>NUCLEOTIDE SEQUENCE [LARGE SCALE GENOMIC DNA]</scope>
    <source>
        <strain evidence="8 9">WAL-19142</strain>
    </source>
</reference>
<protein>
    <recommendedName>
        <fullName evidence="10">Permease</fullName>
    </recommendedName>
</protein>
<evidence type="ECO:0000256" key="5">
    <source>
        <dbReference type="ARBA" id="ARBA00022989"/>
    </source>
</evidence>
<evidence type="ECO:0000256" key="2">
    <source>
        <dbReference type="ARBA" id="ARBA00006386"/>
    </source>
</evidence>
<evidence type="ECO:0000313" key="9">
    <source>
        <dbReference type="Proteomes" id="UP000037392"/>
    </source>
</evidence>
<comment type="subcellular location">
    <subcellularLocation>
        <location evidence="1">Cell membrane</location>
        <topology evidence="1">Multi-pass membrane protein</topology>
    </subcellularLocation>
</comment>
<keyword evidence="5 7" id="KW-1133">Transmembrane helix</keyword>
<evidence type="ECO:0000256" key="3">
    <source>
        <dbReference type="ARBA" id="ARBA00022475"/>
    </source>
</evidence>
<dbReference type="OrthoDB" id="9798408at2"/>
<dbReference type="PATRIC" id="fig|742734.4.peg.1845"/>
<proteinExistence type="inferred from homology"/>
<dbReference type="Proteomes" id="UP000037392">
    <property type="component" value="Unassembled WGS sequence"/>
</dbReference>
<evidence type="ECO:0000313" key="8">
    <source>
        <dbReference type="EMBL" id="KMW21616.1"/>
    </source>
</evidence>
<evidence type="ECO:0000256" key="7">
    <source>
        <dbReference type="SAM" id="Phobius"/>
    </source>
</evidence>
<keyword evidence="4 7" id="KW-0812">Transmembrane</keyword>
<dbReference type="EMBL" id="ADLK01000015">
    <property type="protein sequence ID" value="KMW21616.1"/>
    <property type="molecule type" value="Genomic_DNA"/>
</dbReference>
<dbReference type="AlphaFoldDB" id="A0A0J9CB40"/>
<keyword evidence="3" id="KW-1003">Cell membrane</keyword>
<comment type="caution">
    <text evidence="8">The sequence shown here is derived from an EMBL/GenBank/DDBJ whole genome shotgun (WGS) entry which is preliminary data.</text>
</comment>
<feature type="transmembrane region" description="Helical" evidence="7">
    <location>
        <begin position="133"/>
        <end position="154"/>
    </location>
</feature>
<feature type="transmembrane region" description="Helical" evidence="7">
    <location>
        <begin position="38"/>
        <end position="57"/>
    </location>
</feature>
<evidence type="ECO:0000256" key="4">
    <source>
        <dbReference type="ARBA" id="ARBA00022692"/>
    </source>
</evidence>
<keyword evidence="6 7" id="KW-0472">Membrane</keyword>
<evidence type="ECO:0000256" key="1">
    <source>
        <dbReference type="ARBA" id="ARBA00004651"/>
    </source>
</evidence>
<name>A0A0J9CB40_9FIRM</name>
<evidence type="ECO:0008006" key="10">
    <source>
        <dbReference type="Google" id="ProtNLM"/>
    </source>
</evidence>
<organism evidence="8 9">
    <name type="scientific">[Clostridium] citroniae WAL-19142</name>
    <dbReference type="NCBI Taxonomy" id="742734"/>
    <lineage>
        <taxon>Bacteria</taxon>
        <taxon>Bacillati</taxon>
        <taxon>Bacillota</taxon>
        <taxon>Clostridia</taxon>
        <taxon>Lachnospirales</taxon>
        <taxon>Lachnospiraceae</taxon>
        <taxon>Enterocloster</taxon>
    </lineage>
</organism>
<sequence length="172" mass="18887">MKNKRIWGLAAALIAVLIVIRPDGAKDVLVYTGKGTVQFLWNLIPVFLCVGLMDVWVEKEKMMQIMGTDSGLRGMAISLLIGIVTAVPIYALLPIAGMLLKKGGRISNVLIFLCSSASVRIPLLLFEISSLGAAFSLCRFLMNLLAVFAIAALVERALTQTEREEMYRRNQS</sequence>
<dbReference type="GO" id="GO:0005886">
    <property type="term" value="C:plasma membrane"/>
    <property type="evidence" value="ECO:0007669"/>
    <property type="project" value="UniProtKB-SubCell"/>
</dbReference>
<gene>
    <name evidence="8" type="ORF">HMPREF9470_01721</name>
</gene>
<comment type="similarity">
    <text evidence="2">Belongs to the UPF0718 family.</text>
</comment>
<feature type="transmembrane region" description="Helical" evidence="7">
    <location>
        <begin position="77"/>
        <end position="100"/>
    </location>
</feature>